<dbReference type="GO" id="GO:0042910">
    <property type="term" value="F:xenobiotic transmembrane transporter activity"/>
    <property type="evidence" value="ECO:0007669"/>
    <property type="project" value="InterPro"/>
</dbReference>
<comment type="subcellular location">
    <subcellularLocation>
        <location evidence="1">Cell membrane</location>
        <topology evidence="1">Multi-pass membrane protein</topology>
    </subcellularLocation>
</comment>
<dbReference type="InterPro" id="IPR002528">
    <property type="entry name" value="MATE_fam"/>
</dbReference>
<feature type="transmembrane region" description="Helical" evidence="10">
    <location>
        <begin position="195"/>
        <end position="218"/>
    </location>
</feature>
<evidence type="ECO:0000256" key="8">
    <source>
        <dbReference type="ARBA" id="ARBA00023136"/>
    </source>
</evidence>
<name>A0A846MMK1_9BACT</name>
<dbReference type="RefSeq" id="WP_166918026.1">
    <property type="nucleotide sequence ID" value="NZ_JAASRN010000001.1"/>
</dbReference>
<dbReference type="InterPro" id="IPR048279">
    <property type="entry name" value="MdtK-like"/>
</dbReference>
<gene>
    <name evidence="11" type="ORF">FHS56_000200</name>
</gene>
<feature type="transmembrane region" description="Helical" evidence="10">
    <location>
        <begin position="135"/>
        <end position="152"/>
    </location>
</feature>
<evidence type="ECO:0000313" key="11">
    <source>
        <dbReference type="EMBL" id="NIK72714.1"/>
    </source>
</evidence>
<dbReference type="AlphaFoldDB" id="A0A846MMK1"/>
<evidence type="ECO:0000256" key="6">
    <source>
        <dbReference type="ARBA" id="ARBA00022989"/>
    </source>
</evidence>
<evidence type="ECO:0000256" key="3">
    <source>
        <dbReference type="ARBA" id="ARBA00022449"/>
    </source>
</evidence>
<dbReference type="GO" id="GO:0006811">
    <property type="term" value="P:monoatomic ion transport"/>
    <property type="evidence" value="ECO:0007669"/>
    <property type="project" value="UniProtKB-KW"/>
</dbReference>
<evidence type="ECO:0000256" key="2">
    <source>
        <dbReference type="ARBA" id="ARBA00022448"/>
    </source>
</evidence>
<dbReference type="Proteomes" id="UP000537126">
    <property type="component" value="Unassembled WGS sequence"/>
</dbReference>
<evidence type="ECO:0000256" key="9">
    <source>
        <dbReference type="ARBA" id="ARBA00031636"/>
    </source>
</evidence>
<feature type="transmembrane region" description="Helical" evidence="10">
    <location>
        <begin position="394"/>
        <end position="413"/>
    </location>
</feature>
<keyword evidence="4" id="KW-1003">Cell membrane</keyword>
<dbReference type="GO" id="GO:0015297">
    <property type="term" value="F:antiporter activity"/>
    <property type="evidence" value="ECO:0007669"/>
    <property type="project" value="UniProtKB-KW"/>
</dbReference>
<evidence type="ECO:0000256" key="7">
    <source>
        <dbReference type="ARBA" id="ARBA00023065"/>
    </source>
</evidence>
<reference evidence="11 12" key="1">
    <citation type="submission" date="2020-03" db="EMBL/GenBank/DDBJ databases">
        <title>Genomic Encyclopedia of Type Strains, Phase IV (KMG-IV): sequencing the most valuable type-strain genomes for metagenomic binning, comparative biology and taxonomic classification.</title>
        <authorList>
            <person name="Goeker M."/>
        </authorList>
    </citation>
    <scope>NUCLEOTIDE SEQUENCE [LARGE SCALE GENOMIC DNA]</scope>
    <source>
        <strain evidence="11 12">DSM 5718</strain>
    </source>
</reference>
<keyword evidence="12" id="KW-1185">Reference proteome</keyword>
<keyword evidence="7" id="KW-0406">Ion transport</keyword>
<accession>A0A846MMK1</accession>
<sequence length="477" mass="52150">MNRNTWQELLVELRKMVSLSMPIIIAQIGSVFMGIIDNMMVGDLGEVPLAAAGVANPIFFLLASIGIGIFSAISPLVAKEYSETGSKKKCGYILFAGMKLSIVVGALITAALLLIAANFDIFRQSKEVEIEARPYLQVIATSAVPMMFFLAVKHFSDGLSIVWPAMIITIVGLVANVFGNWVLIYGNLGFSPMGLYGSGLSTLIARVLMACLMIVYVLESKHFRDYIPNILKPVPTREWSRRILRLGLPSGMQYFFELGAFTGAAILAGWIGVTSLAAHNVIFSIATFTYMVAAGVSFAGAIRVGIQAGKQSYYKVRVAGFASILLVSILMLVSASLLILFAEPVIRLYTHEQEVVEFASAVIFIFMFYQLFDGIQAVGVGILRGIFDVNVPTFITIFAYWVVCLPVACLLANKIDWITVLSWAGEILPPAEVNKYRLMGLWIGLTAGLGVSATLLTARFYLLTREDYLPLIEKKTV</sequence>
<evidence type="ECO:0000256" key="1">
    <source>
        <dbReference type="ARBA" id="ARBA00004651"/>
    </source>
</evidence>
<feature type="transmembrane region" description="Helical" evidence="10">
    <location>
        <begin position="90"/>
        <end position="115"/>
    </location>
</feature>
<organism evidence="11 12">
    <name type="scientific">Thermonema lapsum</name>
    <dbReference type="NCBI Taxonomy" id="28195"/>
    <lineage>
        <taxon>Bacteria</taxon>
        <taxon>Pseudomonadati</taxon>
        <taxon>Bacteroidota</taxon>
        <taxon>Cytophagia</taxon>
        <taxon>Cytophagales</taxon>
        <taxon>Thermonemataceae</taxon>
        <taxon>Thermonema</taxon>
    </lineage>
</organism>
<feature type="transmembrane region" description="Helical" evidence="10">
    <location>
        <begin position="56"/>
        <end position="78"/>
    </location>
</feature>
<keyword evidence="2" id="KW-0813">Transport</keyword>
<feature type="transmembrane region" description="Helical" evidence="10">
    <location>
        <begin position="282"/>
        <end position="306"/>
    </location>
</feature>
<dbReference type="EMBL" id="JAASRN010000001">
    <property type="protein sequence ID" value="NIK72714.1"/>
    <property type="molecule type" value="Genomic_DNA"/>
</dbReference>
<evidence type="ECO:0000256" key="10">
    <source>
        <dbReference type="SAM" id="Phobius"/>
    </source>
</evidence>
<evidence type="ECO:0000256" key="4">
    <source>
        <dbReference type="ARBA" id="ARBA00022475"/>
    </source>
</evidence>
<dbReference type="PANTHER" id="PTHR43298:SF2">
    <property type="entry name" value="FMN_FAD EXPORTER YEEO-RELATED"/>
    <property type="match status" value="1"/>
</dbReference>
<feature type="transmembrane region" description="Helical" evidence="10">
    <location>
        <begin position="318"/>
        <end position="341"/>
    </location>
</feature>
<evidence type="ECO:0000256" key="5">
    <source>
        <dbReference type="ARBA" id="ARBA00022692"/>
    </source>
</evidence>
<keyword evidence="3" id="KW-0050">Antiport</keyword>
<keyword evidence="8 10" id="KW-0472">Membrane</keyword>
<protein>
    <recommendedName>
        <fullName evidence="9">Multidrug-efflux transporter</fullName>
    </recommendedName>
</protein>
<comment type="caution">
    <text evidence="11">The sequence shown here is derived from an EMBL/GenBank/DDBJ whole genome shotgun (WGS) entry which is preliminary data.</text>
</comment>
<keyword evidence="6 10" id="KW-1133">Transmembrane helix</keyword>
<feature type="transmembrane region" description="Helical" evidence="10">
    <location>
        <begin position="254"/>
        <end position="276"/>
    </location>
</feature>
<feature type="transmembrane region" description="Helical" evidence="10">
    <location>
        <begin position="16"/>
        <end position="36"/>
    </location>
</feature>
<evidence type="ECO:0000313" key="12">
    <source>
        <dbReference type="Proteomes" id="UP000537126"/>
    </source>
</evidence>
<dbReference type="InterPro" id="IPR050222">
    <property type="entry name" value="MATE_MdtK"/>
</dbReference>
<proteinExistence type="predicted"/>
<feature type="transmembrane region" description="Helical" evidence="10">
    <location>
        <begin position="439"/>
        <end position="462"/>
    </location>
</feature>
<feature type="transmembrane region" description="Helical" evidence="10">
    <location>
        <begin position="161"/>
        <end position="183"/>
    </location>
</feature>
<dbReference type="NCBIfam" id="TIGR00797">
    <property type="entry name" value="matE"/>
    <property type="match status" value="1"/>
</dbReference>
<keyword evidence="5 10" id="KW-0812">Transmembrane</keyword>
<dbReference type="PANTHER" id="PTHR43298">
    <property type="entry name" value="MULTIDRUG RESISTANCE PROTEIN NORM-RELATED"/>
    <property type="match status" value="1"/>
</dbReference>
<dbReference type="GO" id="GO:0005886">
    <property type="term" value="C:plasma membrane"/>
    <property type="evidence" value="ECO:0007669"/>
    <property type="project" value="UniProtKB-SubCell"/>
</dbReference>
<dbReference type="PIRSF" id="PIRSF006603">
    <property type="entry name" value="DinF"/>
    <property type="match status" value="1"/>
</dbReference>
<dbReference type="CDD" id="cd13131">
    <property type="entry name" value="MATE_NorM_like"/>
    <property type="match status" value="1"/>
</dbReference>
<dbReference type="Pfam" id="PF01554">
    <property type="entry name" value="MatE"/>
    <property type="match status" value="2"/>
</dbReference>
<feature type="transmembrane region" description="Helical" evidence="10">
    <location>
        <begin position="361"/>
        <end position="382"/>
    </location>
</feature>